<evidence type="ECO:0000313" key="3">
    <source>
        <dbReference type="Proteomes" id="UP000325641"/>
    </source>
</evidence>
<protein>
    <submittedName>
        <fullName evidence="2">Uncharacterized protein</fullName>
    </submittedName>
</protein>
<evidence type="ECO:0000313" key="2">
    <source>
        <dbReference type="EMBL" id="QFI77071.1"/>
    </source>
</evidence>
<gene>
    <name evidence="2" type="ORF">F8237_04295</name>
</gene>
<name>A0A5P6PFL0_9BRAD</name>
<dbReference type="Proteomes" id="UP000325641">
    <property type="component" value="Chromosome"/>
</dbReference>
<feature type="region of interest" description="Disordered" evidence="1">
    <location>
        <begin position="39"/>
        <end position="62"/>
    </location>
</feature>
<dbReference type="AlphaFoldDB" id="A0A5P6PFL0"/>
<proteinExistence type="predicted"/>
<accession>A0A5P6PFL0</accession>
<dbReference type="EMBL" id="CP044543">
    <property type="protein sequence ID" value="QFI77071.1"/>
    <property type="molecule type" value="Genomic_DNA"/>
</dbReference>
<dbReference type="KEGG" id="bbet:F8237_04295"/>
<feature type="compositionally biased region" description="Basic and acidic residues" evidence="1">
    <location>
        <begin position="39"/>
        <end position="57"/>
    </location>
</feature>
<evidence type="ECO:0000256" key="1">
    <source>
        <dbReference type="SAM" id="MobiDB-lite"/>
    </source>
</evidence>
<sequence length="105" mass="11505">MSTVRKPARRAPQCGRRCLQAEAGQVAVVIGDFGARHQEAVHRGHEAREQRGGRGEGDGSGLGHRNSFLETVSIAVSFRKAIYVYQMPVSMHAIAWQHARSRIAA</sequence>
<reference evidence="3" key="1">
    <citation type="submission" date="2019-10" db="EMBL/GenBank/DDBJ databases">
        <title>Complete Genome Sequence of Bradyrhizobium betae type strain PL7HG1T.</title>
        <authorList>
            <person name="Bromfield E.S.P."/>
            <person name="Cloutier S."/>
        </authorList>
    </citation>
    <scope>NUCLEOTIDE SEQUENCE [LARGE SCALE GENOMIC DNA]</scope>
    <source>
        <strain evidence="3">PL7HG1</strain>
    </source>
</reference>
<organism evidence="2 3">
    <name type="scientific">Bradyrhizobium betae</name>
    <dbReference type="NCBI Taxonomy" id="244734"/>
    <lineage>
        <taxon>Bacteria</taxon>
        <taxon>Pseudomonadati</taxon>
        <taxon>Pseudomonadota</taxon>
        <taxon>Alphaproteobacteria</taxon>
        <taxon>Hyphomicrobiales</taxon>
        <taxon>Nitrobacteraceae</taxon>
        <taxon>Bradyrhizobium</taxon>
    </lineage>
</organism>
<dbReference type="OrthoDB" id="8256175at2"/>